<reference evidence="1" key="1">
    <citation type="journal article" date="2016" name="Genome Announc.">
        <title>Complete genomes of six Chrysodeixis includens nucleopolyhedrovirus isolates.</title>
        <authorList>
            <person name="Craveiro S.R."/>
            <person name="Santos L.A.V.M."/>
            <person name="Togawa R.C."/>
            <person name="Inglis P.W."/>
            <person name="Grynberg P."/>
            <person name="Ribeiro Z.M.A."/>
            <person name="Ribeiro B.M."/>
            <person name="Castro M.E.B."/>
        </authorList>
    </citation>
    <scope>NUCLEOTIDE SEQUENCE</scope>
    <source>
        <strain evidence="1">IB</strain>
    </source>
</reference>
<proteinExistence type="predicted"/>
<evidence type="ECO:0000313" key="1">
    <source>
        <dbReference type="EMBL" id="AOL56681.1"/>
    </source>
</evidence>
<name>A0A1C8ZXJ0_9ABAC</name>
<dbReference type="InterPro" id="IPR027417">
    <property type="entry name" value="P-loop_NTPase"/>
</dbReference>
<protein>
    <submittedName>
        <fullName evidence="1">Uncharacterized protein</fullName>
    </submittedName>
</protein>
<dbReference type="EMBL" id="KU669290">
    <property type="protein sequence ID" value="AOL56681.1"/>
    <property type="molecule type" value="Genomic_DNA"/>
</dbReference>
<accession>A0A1C8ZXJ0</accession>
<sequence>MNIQFIMSYLLSLGGVACTTKTTILKQFIQDKMPNIVVHLDDYKELHDRYNFDHHIGSELFAAYRNANDVAFKNDYQNVHIFDRHPMESLVYSTIRQKIRKSFSYNMYLNSVDMGLHNDWKSIIMRTHPSNDDLFVDMMKKRDNKIDAYTVGYLREQNNRFSLWSDAANATEIFINLKNNNIEDLTEQQKNIKQFIMNQIYNAKCYDGLVVYKFRLPIIRDKIAFFSYDFLLWNILSFGHKGRYRFVVEKLIRLLNEKFTIVLMCHLNFNEINEHIDYVCKTINLPLIIMIATEDNQYCIPRSGCVDFLNGFNTNLDRSQSRYYGHYKDAREAEFAFNNNFKIFRSTKIFLRSIIVAVDDFDYRSICNIIDSIITNFVTVLL</sequence>
<organism evidence="1">
    <name type="scientific">Chrysodeixis includens nucleopolyhedrovirus</name>
    <dbReference type="NCBI Taxonomy" id="1207438"/>
    <lineage>
        <taxon>Viruses</taxon>
        <taxon>Viruses incertae sedis</taxon>
        <taxon>Naldaviricetes</taxon>
        <taxon>Lefavirales</taxon>
        <taxon>Baculoviridae</taxon>
        <taxon>Alphabaculovirus</taxon>
        <taxon>Alphabaculovirus chrincludentis</taxon>
        <taxon>Alphabaculovirus alterchrincludentis</taxon>
    </lineage>
</organism>
<dbReference type="SUPFAM" id="SSF52540">
    <property type="entry name" value="P-loop containing nucleoside triphosphate hydrolases"/>
    <property type="match status" value="1"/>
</dbReference>